<keyword evidence="4" id="KW-0540">Nuclease</keyword>
<dbReference type="GO" id="GO:0004519">
    <property type="term" value="F:endonuclease activity"/>
    <property type="evidence" value="ECO:0007669"/>
    <property type="project" value="UniProtKB-KW"/>
</dbReference>
<dbReference type="Proteomes" id="UP001196509">
    <property type="component" value="Unassembled WGS sequence"/>
</dbReference>
<reference evidence="4" key="1">
    <citation type="submission" date="2021-08" db="EMBL/GenBank/DDBJ databases">
        <title>Hoeflea bacterium WL0058 sp. nov., isolated from the sediment.</title>
        <authorList>
            <person name="Wang L."/>
            <person name="Zhang D."/>
        </authorList>
    </citation>
    <scope>NUCLEOTIDE SEQUENCE</scope>
    <source>
        <strain evidence="4">WL0058</strain>
    </source>
</reference>
<dbReference type="SMART" id="SM00477">
    <property type="entry name" value="NUC"/>
    <property type="match status" value="1"/>
</dbReference>
<gene>
    <name evidence="4" type="ORF">K1W69_24455</name>
</gene>
<evidence type="ECO:0000259" key="3">
    <source>
        <dbReference type="SMART" id="SM00892"/>
    </source>
</evidence>
<dbReference type="Gene3D" id="3.40.570.10">
    <property type="entry name" value="Extracellular Endonuclease, subunit A"/>
    <property type="match status" value="1"/>
</dbReference>
<evidence type="ECO:0000313" key="5">
    <source>
        <dbReference type="Proteomes" id="UP001196509"/>
    </source>
</evidence>
<dbReference type="GO" id="GO:0003676">
    <property type="term" value="F:nucleic acid binding"/>
    <property type="evidence" value="ECO:0007669"/>
    <property type="project" value="InterPro"/>
</dbReference>
<evidence type="ECO:0000256" key="1">
    <source>
        <dbReference type="PIRSR" id="PIRSR640255-1"/>
    </source>
</evidence>
<name>A0AAE2ZT36_9HYPH</name>
<dbReference type="InterPro" id="IPR020821">
    <property type="entry name" value="ENPP1-3/EXOG-like_nuc-like"/>
</dbReference>
<dbReference type="InterPro" id="IPR044929">
    <property type="entry name" value="DNA/RNA_non-sp_Endonuclease_sf"/>
</dbReference>
<keyword evidence="4" id="KW-0255">Endonuclease</keyword>
<sequence length="308" mass="34794">MGYDENFLQGHRIPLPTASTSIVEDLYLGGQFVHHSRISVLFNKRRGFTACSAHNVDGSSLPEGQWTKRNFKLDPKIKPTSLQVGDKRGYWKNDWDRGHMARRKSMSWGNPDDARQAELESDYFSNICPQHENLHDIAWGKIEDWMLELANDNSSQACVFTGPVFTPDDPEITNAPGQKPVKIPAGFWKIIVVLVSDKVRAAAFLVWQRDYDTEEPLPFAPVLEQVRITTVEVLSGLTFSTLRKYDPMLFDRRNNIRSEITEAGLRGVLYESASGSPLELTEEAIRRFARATQGRNSPGIFSPADIIL</sequence>
<dbReference type="InterPro" id="IPR040255">
    <property type="entry name" value="Non-specific_endonuclease"/>
</dbReference>
<dbReference type="Pfam" id="PF01223">
    <property type="entry name" value="Endonuclease_NS"/>
    <property type="match status" value="1"/>
</dbReference>
<feature type="domain" description="ENPP1-3/EXOG-like endonuclease/phosphodiesterase" evidence="2">
    <location>
        <begin position="35"/>
        <end position="246"/>
    </location>
</feature>
<comment type="caution">
    <text evidence="4">The sequence shown here is derived from an EMBL/GenBank/DDBJ whole genome shotgun (WGS) entry which is preliminary data.</text>
</comment>
<dbReference type="PANTHER" id="PTHR13966">
    <property type="entry name" value="ENDONUCLEASE RELATED"/>
    <property type="match status" value="1"/>
</dbReference>
<dbReference type="GO" id="GO:0016787">
    <property type="term" value="F:hydrolase activity"/>
    <property type="evidence" value="ECO:0007669"/>
    <property type="project" value="InterPro"/>
</dbReference>
<keyword evidence="4" id="KW-0378">Hydrolase</keyword>
<evidence type="ECO:0000313" key="4">
    <source>
        <dbReference type="EMBL" id="MBW8640366.1"/>
    </source>
</evidence>
<dbReference type="SUPFAM" id="SSF54060">
    <property type="entry name" value="His-Me finger endonucleases"/>
    <property type="match status" value="1"/>
</dbReference>
<dbReference type="SMART" id="SM00892">
    <property type="entry name" value="Endonuclease_NS"/>
    <property type="match status" value="1"/>
</dbReference>
<organism evidence="4 5">
    <name type="scientific">Flavimaribacter sediminis</name>
    <dbReference type="NCBI Taxonomy" id="2865987"/>
    <lineage>
        <taxon>Bacteria</taxon>
        <taxon>Pseudomonadati</taxon>
        <taxon>Pseudomonadota</taxon>
        <taxon>Alphaproteobacteria</taxon>
        <taxon>Hyphomicrobiales</taxon>
        <taxon>Rhizobiaceae</taxon>
        <taxon>Flavimaribacter</taxon>
    </lineage>
</organism>
<proteinExistence type="predicted"/>
<dbReference type="InterPro" id="IPR044925">
    <property type="entry name" value="His-Me_finger_sf"/>
</dbReference>
<dbReference type="RefSeq" id="WP_220231097.1">
    <property type="nucleotide sequence ID" value="NZ_JAICBX010000006.1"/>
</dbReference>
<dbReference type="EMBL" id="JAICBX010000006">
    <property type="protein sequence ID" value="MBW8640366.1"/>
    <property type="molecule type" value="Genomic_DNA"/>
</dbReference>
<keyword evidence="5" id="KW-1185">Reference proteome</keyword>
<accession>A0AAE2ZT36</accession>
<feature type="active site" description="Proton acceptor" evidence="1">
    <location>
        <position position="99"/>
    </location>
</feature>
<dbReference type="PANTHER" id="PTHR13966:SF5">
    <property type="entry name" value="ENDONUCLEASE G, MITOCHONDRIAL"/>
    <property type="match status" value="1"/>
</dbReference>
<dbReference type="AlphaFoldDB" id="A0AAE2ZT36"/>
<protein>
    <submittedName>
        <fullName evidence="4">DNA/RNA non-specific endonuclease</fullName>
    </submittedName>
</protein>
<dbReference type="GO" id="GO:0046872">
    <property type="term" value="F:metal ion binding"/>
    <property type="evidence" value="ECO:0007669"/>
    <property type="project" value="InterPro"/>
</dbReference>
<dbReference type="InterPro" id="IPR001604">
    <property type="entry name" value="Endo_G_ENPP1-like_dom"/>
</dbReference>
<feature type="domain" description="DNA/RNA non-specific endonuclease/pyrophosphatase/phosphodiesterase" evidence="3">
    <location>
        <begin position="34"/>
        <end position="246"/>
    </location>
</feature>
<evidence type="ECO:0000259" key="2">
    <source>
        <dbReference type="SMART" id="SM00477"/>
    </source>
</evidence>